<feature type="compositionally biased region" description="Low complexity" evidence="1">
    <location>
        <begin position="1720"/>
        <end position="1729"/>
    </location>
</feature>
<feature type="compositionally biased region" description="Low complexity" evidence="1">
    <location>
        <begin position="458"/>
        <end position="476"/>
    </location>
</feature>
<feature type="region of interest" description="Disordered" evidence="1">
    <location>
        <begin position="1316"/>
        <end position="1377"/>
    </location>
</feature>
<feature type="compositionally biased region" description="Low complexity" evidence="1">
    <location>
        <begin position="210"/>
        <end position="220"/>
    </location>
</feature>
<feature type="compositionally biased region" description="Basic and acidic residues" evidence="1">
    <location>
        <begin position="2119"/>
        <end position="2128"/>
    </location>
</feature>
<feature type="region of interest" description="Disordered" evidence="1">
    <location>
        <begin position="2259"/>
        <end position="2354"/>
    </location>
</feature>
<feature type="compositionally biased region" description="Basic and acidic residues" evidence="1">
    <location>
        <begin position="392"/>
        <end position="401"/>
    </location>
</feature>
<dbReference type="PANTHER" id="PTHR14383">
    <property type="entry name" value="SWAP-70 RECOMBINASE"/>
    <property type="match status" value="1"/>
</dbReference>
<feature type="compositionally biased region" description="Basic and acidic residues" evidence="1">
    <location>
        <begin position="1013"/>
        <end position="1025"/>
    </location>
</feature>
<evidence type="ECO:0000313" key="2">
    <source>
        <dbReference type="EMBL" id="KPA82883.1"/>
    </source>
</evidence>
<feature type="region of interest" description="Disordered" evidence="1">
    <location>
        <begin position="1"/>
        <end position="22"/>
    </location>
</feature>
<gene>
    <name evidence="2" type="ORF">ABB37_02642</name>
</gene>
<feature type="compositionally biased region" description="Low complexity" evidence="1">
    <location>
        <begin position="1562"/>
        <end position="1571"/>
    </location>
</feature>
<feature type="compositionally biased region" description="Pro residues" evidence="1">
    <location>
        <begin position="1808"/>
        <end position="1822"/>
    </location>
</feature>
<feature type="compositionally biased region" description="Basic and acidic residues" evidence="1">
    <location>
        <begin position="2198"/>
        <end position="2207"/>
    </location>
</feature>
<feature type="compositionally biased region" description="Acidic residues" evidence="1">
    <location>
        <begin position="804"/>
        <end position="813"/>
    </location>
</feature>
<feature type="compositionally biased region" description="Polar residues" evidence="1">
    <location>
        <begin position="1179"/>
        <end position="1198"/>
    </location>
</feature>
<feature type="region of interest" description="Disordered" evidence="1">
    <location>
        <begin position="996"/>
        <end position="1025"/>
    </location>
</feature>
<feature type="compositionally biased region" description="Low complexity" evidence="1">
    <location>
        <begin position="1204"/>
        <end position="1227"/>
    </location>
</feature>
<feature type="region of interest" description="Disordered" evidence="1">
    <location>
        <begin position="232"/>
        <end position="276"/>
    </location>
</feature>
<feature type="compositionally biased region" description="Basic and acidic residues" evidence="1">
    <location>
        <begin position="523"/>
        <end position="559"/>
    </location>
</feature>
<sequence length="2354" mass="255267">MAGLQSQNISVASTKLPGPSTSDRDVCVFCHRRATPVASDPHAPLFPFFSLVDCRHYACQPCALVHCDNAGRCISCPQCNCVSRLAQSGRRRDYGSAPEADRVFIDDGVSSVRSHRSATVRPSPHRSALKGQSGSSKKRASSVQFPANPTTSIVAADKASTTSNAHENAAAAEEGEGQRATSPLTQDAVDALPIDPSEARRKRVREQQQRRAAAAAAQAEKSVSLYAITAEPPKPLSTTLSGDAAQVAPSRRSKDRSRSQPTPKLPNTILEPKQVFPVPPPLVLHTIDEDEPAATVTAGGDAATNEAAKDAPEDNSSTSVSVSKPSVSPRDNDHETEPAAQTSEAAPVASSPLDRAQLEDCEAAESEARGVLDAVEEHERRKLRQSMEEAETAIHARRGLEVEFASTPLPSQPEQPLTDLSDQVSATSDDELSQRSSAHKSGGGSLSRRKHRTPRSSVADGEVAGGAAAPTTAATGNEAQKGPGEPQPKADTPANAPSATRPVAGTASSVGTPSPMTAARAARPTEAEEEAQAKAKLDAAEAQKREMQQQQEERYAFARHSLEERETLERDAQCKTEAAVRAHYVRNAEEWRTALIPHALEAQRRARDAADAARQQQQQLAQLQADENADRANVANEEADEWAWIVSGACVDRVVAATEESERVQREYKELRYERLQRQFQHDAAQLVEEEQLGRRALEEFEATSRDLLQSSCHMQRDVAVAEEERLRREAAHKSAARREAAAQQRCQREREDLAADEVEGRAIVREEEREERRTANMVFVQGVAAVRRRELIAGLTNNTPYEETGEKEEEAPTTEKTGRVPSVALARQTAPGEWSVNAEAPTATATVADRPSQQADSPRISAEQLEELHLRQAQHEEEMRAAMQRLREAERRVAEEAAIRARAEEERRASQAESERLVREAEQRAEQRIRDARDAAERLMQAQLSDVRDEAARRAEHAAVMQSLAEEEQRAVLEAKLQAAERQLELAQQRAAEELQRERDEAAAMAAAEAARTAHEAQRREAEWQERARAEKLLRLSEQENEKADAIRRLGELEARAAEAVRLAREEAARSAAAMEERIAEMERRQQAREVEVQQASQRVRSAQDSMRDFDSRSQSSLHTTPLRAEGRVAILPQTSSLRPSRHASVSIATTPSRSDRLLAASASASAVVPASVVSPGSRHSIQTPPLAPSPTQTSSLVPRVTSVQQHQQQQASASSAAEPQAENASTPPRVMLGAGASTPLSAHSAQPTSLSHQRIPLPASSSPAAAASASGAGLYNFDPADVVRAAIREAVMEIVAAQQQAQLLHDQAEQHAELSERRFQRRESDRMRAAHEVAELESSHVRSEMSVSPHYPPSRQRTSDRTPSLGSERVHGGRNEETPLAYSSVSSPAGAAVPVPSATAAAPGFVIGNAMSSTSSVYFDDQPYWTAGDGRGSTASAAAPFTRGPPPPNQYRYEPFVPWKPHPQSQTAAPAAQPRQAASRVLFPTHRAHSQGAAVGAHAGQDLRRGDGGYPLPSSHAGGGGGGHAYNEPEPSKPASVIIEYSPPPPRRSTTRAAAEGERPYAAAGAPAATTNTAVTSTGALPQASQVCPRCYRADATSPCWRCGEMICRHCGLRQNSARKLCCSAHLRAQLRDYARQQQYPKVSQSLRGNQQVQTSFRTSTDASDSVNNSPGALSLDAPDRYDAGTSTWRPQEPPSMIPPAAYYRPAPPFPPQPPQPQHQENPQQYYFDHPGLYANPVSVAAMTAGEPIAYPSGNPRMPHAYPCPYPTPAMQPQWSWQPMYIQSQPQPLQQQQQQQQQQPAGLTQTPPPQVPLPAAPSQPAPQRVADVAVEEDKSSRGSQPPRADSAAHRVPASSQDGCRRTGSASSRSSAAASAPSAAVRITPRPESNPEAAGSASARPAPGPTTPVRSEGAEQQKAQAVPLSSTPDESQPPLQDPKTERKRTAAAFFVPLGGGGAEEPRRPKPPTPCNYVPSKLFPPDAVRAAAATFAKANPKKVKRPSPSPPAANSRMQSGVGRRASPPLRTPGVRAALHDPYAARVHNARPPRASSPAAAPQRRASPGPYGHPRRTSADWQPTRRQPTASPRTQPRPTVRADAPEPQPVLVSYMKAVAPMHPRFAEVRKDRPAAASRSTQPQPPSASSDSYSPYTTSTSSTSQPQVDKRARNEPLVSQQRREDEASRGHRFQPTSQPHPHREHGDPNRQARADAAGSLPQRPLQHRYAPRWSDPSTVSFNAPERRVPTLAELDSRLQKLRAQDEYEAAQYQQRQSRLGRNTSPQQRRPSYPSVQPQVHVLLETPGGAPPPLHRPRSPQQRTASPPWRTDLNSSPLRPRWDISRPHSPVYHPPVTTVEH</sequence>
<feature type="region of interest" description="Disordered" evidence="1">
    <location>
        <begin position="111"/>
        <end position="220"/>
    </location>
</feature>
<feature type="compositionally biased region" description="Polar residues" evidence="1">
    <location>
        <begin position="1643"/>
        <end position="1674"/>
    </location>
</feature>
<feature type="compositionally biased region" description="Low complexity" evidence="1">
    <location>
        <begin position="612"/>
        <end position="626"/>
    </location>
</feature>
<dbReference type="EMBL" id="LGTL01000004">
    <property type="protein sequence ID" value="KPA82883.1"/>
    <property type="molecule type" value="Genomic_DNA"/>
</dbReference>
<name>A0A0M9G5Q4_LEPPY</name>
<dbReference type="RefSeq" id="XP_015661322.1">
    <property type="nucleotide sequence ID" value="XM_015799720.1"/>
</dbReference>
<dbReference type="VEuPathDB" id="TriTrypDB:LpyrH10_04_1920"/>
<feature type="compositionally biased region" description="Low complexity" evidence="1">
    <location>
        <begin position="2045"/>
        <end position="2065"/>
    </location>
</feature>
<feature type="compositionally biased region" description="Polar residues" evidence="1">
    <location>
        <begin position="130"/>
        <end position="153"/>
    </location>
</feature>
<feature type="region of interest" description="Disordered" evidence="1">
    <location>
        <begin position="377"/>
        <end position="559"/>
    </location>
</feature>
<feature type="compositionally biased region" description="Pro residues" evidence="1">
    <location>
        <begin position="1708"/>
        <end position="1719"/>
    </location>
</feature>
<feature type="compositionally biased region" description="Polar residues" evidence="1">
    <location>
        <begin position="2271"/>
        <end position="2291"/>
    </location>
</feature>
<feature type="compositionally biased region" description="Polar residues" evidence="1">
    <location>
        <begin position="506"/>
        <end position="515"/>
    </location>
</feature>
<feature type="compositionally biased region" description="Polar residues" evidence="1">
    <location>
        <begin position="2074"/>
        <end position="2092"/>
    </location>
</feature>
<comment type="caution">
    <text evidence="2">The sequence shown here is derived from an EMBL/GenBank/DDBJ whole genome shotgun (WGS) entry which is preliminary data.</text>
</comment>
<evidence type="ECO:0008006" key="4">
    <source>
        <dbReference type="Google" id="ProtNLM"/>
    </source>
</evidence>
<feature type="compositionally biased region" description="Basic residues" evidence="1">
    <location>
        <begin position="113"/>
        <end position="128"/>
    </location>
</feature>
<feature type="region of interest" description="Disordered" evidence="1">
    <location>
        <begin position="902"/>
        <end position="930"/>
    </location>
</feature>
<feature type="region of interest" description="Disordered" evidence="1">
    <location>
        <begin position="606"/>
        <end position="626"/>
    </location>
</feature>
<feature type="compositionally biased region" description="Polar residues" evidence="1">
    <location>
        <begin position="1918"/>
        <end position="1935"/>
    </location>
</feature>
<feature type="region of interest" description="Disordered" evidence="1">
    <location>
        <begin position="1643"/>
        <end position="1733"/>
    </location>
</feature>
<dbReference type="OrthoDB" id="267853at2759"/>
<feature type="compositionally biased region" description="Polar residues" evidence="1">
    <location>
        <begin position="408"/>
        <end position="427"/>
    </location>
</feature>
<feature type="region of interest" description="Disordered" evidence="1">
    <location>
        <begin position="1989"/>
        <end position="2242"/>
    </location>
</feature>
<feature type="compositionally biased region" description="Low complexity" evidence="1">
    <location>
        <begin position="2129"/>
        <end position="2161"/>
    </location>
</feature>
<feature type="region of interest" description="Disordered" evidence="1">
    <location>
        <begin position="301"/>
        <end position="353"/>
    </location>
</feature>
<evidence type="ECO:0000256" key="1">
    <source>
        <dbReference type="SAM" id="MobiDB-lite"/>
    </source>
</evidence>
<feature type="compositionally biased region" description="Low complexity" evidence="1">
    <location>
        <begin position="1786"/>
        <end position="1807"/>
    </location>
</feature>
<proteinExistence type="predicted"/>
<feature type="region of interest" description="Disordered" evidence="1">
    <location>
        <begin position="1175"/>
        <end position="1268"/>
    </location>
</feature>
<feature type="compositionally biased region" description="Basic and acidic residues" evidence="1">
    <location>
        <begin position="1316"/>
        <end position="1345"/>
    </location>
</feature>
<feature type="region of interest" description="Disordered" evidence="1">
    <location>
        <begin position="1489"/>
        <end position="1571"/>
    </location>
</feature>
<organism evidence="2 3">
    <name type="scientific">Leptomonas pyrrhocoris</name>
    <name type="common">Firebug parasite</name>
    <dbReference type="NCBI Taxonomy" id="157538"/>
    <lineage>
        <taxon>Eukaryota</taxon>
        <taxon>Discoba</taxon>
        <taxon>Euglenozoa</taxon>
        <taxon>Kinetoplastea</taxon>
        <taxon>Metakinetoplastina</taxon>
        <taxon>Trypanosomatida</taxon>
        <taxon>Trypanosomatidae</taxon>
        <taxon>Leishmaniinae</taxon>
        <taxon>Leptomonas</taxon>
    </lineage>
</organism>
<feature type="region of interest" description="Disordered" evidence="1">
    <location>
        <begin position="1085"/>
        <end position="1151"/>
    </location>
</feature>
<dbReference type="OMA" id="PRWDISQ"/>
<feature type="compositionally biased region" description="Low complexity" evidence="1">
    <location>
        <begin position="316"/>
        <end position="328"/>
    </location>
</feature>
<feature type="compositionally biased region" description="Low complexity" evidence="1">
    <location>
        <begin position="159"/>
        <end position="172"/>
    </location>
</feature>
<feature type="compositionally biased region" description="Polar residues" evidence="1">
    <location>
        <begin position="1"/>
        <end position="13"/>
    </location>
</feature>
<reference evidence="2 3" key="1">
    <citation type="submission" date="2015-07" db="EMBL/GenBank/DDBJ databases">
        <title>High-quality genome of monoxenous trypanosomatid Leptomonas pyrrhocoris.</title>
        <authorList>
            <person name="Flegontov P."/>
            <person name="Butenko A."/>
            <person name="Firsov S."/>
            <person name="Vlcek C."/>
            <person name="Logacheva M.D."/>
            <person name="Field M."/>
            <person name="Filatov D."/>
            <person name="Flegontova O."/>
            <person name="Gerasimov E."/>
            <person name="Jackson A.P."/>
            <person name="Kelly S."/>
            <person name="Opperdoes F."/>
            <person name="O'Reilly A."/>
            <person name="Votypka J."/>
            <person name="Yurchenko V."/>
            <person name="Lukes J."/>
        </authorList>
    </citation>
    <scope>NUCLEOTIDE SEQUENCE [LARGE SCALE GENOMIC DNA]</scope>
    <source>
        <strain evidence="2">H10</strain>
    </source>
</reference>
<protein>
    <recommendedName>
        <fullName evidence="4">RING-type domain-containing protein</fullName>
    </recommendedName>
</protein>
<feature type="compositionally biased region" description="Low complexity" evidence="1">
    <location>
        <begin position="1892"/>
        <end position="1902"/>
    </location>
</feature>
<feature type="region of interest" description="Disordered" evidence="1">
    <location>
        <begin position="1786"/>
        <end position="1976"/>
    </location>
</feature>
<accession>A0A0M9G5Q4</accession>
<keyword evidence="3" id="KW-1185">Reference proteome</keyword>
<evidence type="ECO:0000313" key="3">
    <source>
        <dbReference type="Proteomes" id="UP000037923"/>
    </source>
</evidence>
<feature type="region of interest" description="Disordered" evidence="1">
    <location>
        <begin position="798"/>
        <end position="819"/>
    </location>
</feature>
<feature type="compositionally biased region" description="Low complexity" evidence="1">
    <location>
        <begin position="1866"/>
        <end position="1881"/>
    </location>
</feature>
<dbReference type="PANTHER" id="PTHR14383:SF7">
    <property type="entry name" value="PH DOMAIN-CONTAINING PROTEIN"/>
    <property type="match status" value="1"/>
</dbReference>
<dbReference type="Proteomes" id="UP000037923">
    <property type="component" value="Unassembled WGS sequence"/>
</dbReference>
<feature type="compositionally biased region" description="Polar residues" evidence="1">
    <location>
        <begin position="1240"/>
        <end position="1254"/>
    </location>
</feature>
<dbReference type="GeneID" id="26902933"/>